<accession>A0A1H6ZND9</accession>
<sequence>MSDRSVWLAIFVIVGTLAGTAAGVLWWLAGNKPSAAIVAGGGCFITVVTFLVMVAGFLVG</sequence>
<name>A0A1H6ZND9_9ACTN</name>
<feature type="transmembrane region" description="Helical" evidence="1">
    <location>
        <begin position="35"/>
        <end position="59"/>
    </location>
</feature>
<proteinExistence type="predicted"/>
<dbReference type="RefSeq" id="WP_092380463.1">
    <property type="nucleotide sequence ID" value="NZ_BOPI01000039.1"/>
</dbReference>
<evidence type="ECO:0000313" key="2">
    <source>
        <dbReference type="EMBL" id="SEJ51110.1"/>
    </source>
</evidence>
<reference evidence="3" key="1">
    <citation type="submission" date="2016-10" db="EMBL/GenBank/DDBJ databases">
        <authorList>
            <person name="Varghese N."/>
            <person name="Submissions S."/>
        </authorList>
    </citation>
    <scope>NUCLEOTIDE SEQUENCE [LARGE SCALE GENOMIC DNA]</scope>
    <source>
        <strain evidence="3">CGMCC 4.7038</strain>
    </source>
</reference>
<dbReference type="Proteomes" id="UP000198707">
    <property type="component" value="Unassembled WGS sequence"/>
</dbReference>
<feature type="transmembrane region" description="Helical" evidence="1">
    <location>
        <begin position="7"/>
        <end position="29"/>
    </location>
</feature>
<protein>
    <submittedName>
        <fullName evidence="2">Uncharacterized protein</fullName>
    </submittedName>
</protein>
<keyword evidence="1" id="KW-0472">Membrane</keyword>
<keyword evidence="1" id="KW-1133">Transmembrane helix</keyword>
<keyword evidence="1" id="KW-0812">Transmembrane</keyword>
<dbReference type="EMBL" id="FNYV01000005">
    <property type="protein sequence ID" value="SEJ51110.1"/>
    <property type="molecule type" value="Genomic_DNA"/>
</dbReference>
<organism evidence="2 3">
    <name type="scientific">Micromonospora phaseoli</name>
    <dbReference type="NCBI Taxonomy" id="1144548"/>
    <lineage>
        <taxon>Bacteria</taxon>
        <taxon>Bacillati</taxon>
        <taxon>Actinomycetota</taxon>
        <taxon>Actinomycetes</taxon>
        <taxon>Micromonosporales</taxon>
        <taxon>Micromonosporaceae</taxon>
        <taxon>Micromonospora</taxon>
    </lineage>
</organism>
<gene>
    <name evidence="2" type="ORF">SAMN05443287_10520</name>
</gene>
<evidence type="ECO:0000256" key="1">
    <source>
        <dbReference type="SAM" id="Phobius"/>
    </source>
</evidence>
<dbReference type="AlphaFoldDB" id="A0A1H6ZND9"/>
<keyword evidence="3" id="KW-1185">Reference proteome</keyword>
<evidence type="ECO:0000313" key="3">
    <source>
        <dbReference type="Proteomes" id="UP000198707"/>
    </source>
</evidence>